<evidence type="ECO:0000256" key="4">
    <source>
        <dbReference type="ARBA" id="ARBA00022927"/>
    </source>
</evidence>
<feature type="transmembrane region" description="Helical" evidence="8">
    <location>
        <begin position="70"/>
        <end position="92"/>
    </location>
</feature>
<evidence type="ECO:0000256" key="3">
    <source>
        <dbReference type="ARBA" id="ARBA00022692"/>
    </source>
</evidence>
<dbReference type="AlphaFoldDB" id="A0A1R2BAR5"/>
<dbReference type="InterPro" id="IPR011691">
    <property type="entry name" value="Vesicle_transpt_SFT2"/>
</dbReference>
<dbReference type="InterPro" id="IPR007305">
    <property type="entry name" value="Vesicle_transpt_Got1/SFT2"/>
</dbReference>
<proteinExistence type="inferred from homology"/>
<dbReference type="Proteomes" id="UP000187209">
    <property type="component" value="Unassembled WGS sequence"/>
</dbReference>
<dbReference type="GO" id="GO:0016020">
    <property type="term" value="C:membrane"/>
    <property type="evidence" value="ECO:0007669"/>
    <property type="project" value="UniProtKB-SubCell"/>
</dbReference>
<protein>
    <recommendedName>
        <fullName evidence="8">Vesicle transport protein</fullName>
    </recommendedName>
</protein>
<dbReference type="GO" id="GO:0016192">
    <property type="term" value="P:vesicle-mediated transport"/>
    <property type="evidence" value="ECO:0007669"/>
    <property type="project" value="InterPro"/>
</dbReference>
<dbReference type="EMBL" id="MPUH01000803">
    <property type="protein sequence ID" value="OMJ73690.1"/>
    <property type="molecule type" value="Genomic_DNA"/>
</dbReference>
<evidence type="ECO:0000313" key="9">
    <source>
        <dbReference type="EMBL" id="OMJ73690.1"/>
    </source>
</evidence>
<feature type="transmembrane region" description="Helical" evidence="8">
    <location>
        <begin position="136"/>
        <end position="152"/>
    </location>
</feature>
<evidence type="ECO:0000256" key="8">
    <source>
        <dbReference type="RuleBase" id="RU363111"/>
    </source>
</evidence>
<evidence type="ECO:0000256" key="6">
    <source>
        <dbReference type="ARBA" id="ARBA00023136"/>
    </source>
</evidence>
<organism evidence="9 10">
    <name type="scientific">Stentor coeruleus</name>
    <dbReference type="NCBI Taxonomy" id="5963"/>
    <lineage>
        <taxon>Eukaryota</taxon>
        <taxon>Sar</taxon>
        <taxon>Alveolata</taxon>
        <taxon>Ciliophora</taxon>
        <taxon>Postciliodesmatophora</taxon>
        <taxon>Heterotrichea</taxon>
        <taxon>Heterotrichida</taxon>
        <taxon>Stentoridae</taxon>
        <taxon>Stentor</taxon>
    </lineage>
</organism>
<dbReference type="Pfam" id="PF04178">
    <property type="entry name" value="Got1"/>
    <property type="match status" value="1"/>
</dbReference>
<dbReference type="OrthoDB" id="306138at2759"/>
<reference evidence="9 10" key="1">
    <citation type="submission" date="2016-11" db="EMBL/GenBank/DDBJ databases">
        <title>The macronuclear genome of Stentor coeruleus: a giant cell with tiny introns.</title>
        <authorList>
            <person name="Slabodnick M."/>
            <person name="Ruby J.G."/>
            <person name="Reiff S.B."/>
            <person name="Swart E.C."/>
            <person name="Gosai S."/>
            <person name="Prabakaran S."/>
            <person name="Witkowska E."/>
            <person name="Larue G.E."/>
            <person name="Fisher S."/>
            <person name="Freeman R.M."/>
            <person name="Gunawardena J."/>
            <person name="Chu W."/>
            <person name="Stover N.A."/>
            <person name="Gregory B.D."/>
            <person name="Nowacki M."/>
            <person name="Derisi J."/>
            <person name="Roy S.W."/>
            <person name="Marshall W.F."/>
            <person name="Sood P."/>
        </authorList>
    </citation>
    <scope>NUCLEOTIDE SEQUENCE [LARGE SCALE GENOMIC DNA]</scope>
    <source>
        <strain evidence="9">WM001</strain>
    </source>
</reference>
<comment type="function">
    <text evidence="8">May be involved in fusion of retrograde transport vesicles derived from an endocytic compartment with the Golgi complex.</text>
</comment>
<keyword evidence="10" id="KW-1185">Reference proteome</keyword>
<keyword evidence="3 8" id="KW-0812">Transmembrane</keyword>
<comment type="similarity">
    <text evidence="7 8">Belongs to the SFT2 family.</text>
</comment>
<dbReference type="PANTHER" id="PTHR23137">
    <property type="entry name" value="VESICLE TRANSPORT PROTEIN-RELATED"/>
    <property type="match status" value="1"/>
</dbReference>
<dbReference type="GO" id="GO:0015031">
    <property type="term" value="P:protein transport"/>
    <property type="evidence" value="ECO:0007669"/>
    <property type="project" value="UniProtKB-KW"/>
</dbReference>
<evidence type="ECO:0000313" key="10">
    <source>
        <dbReference type="Proteomes" id="UP000187209"/>
    </source>
</evidence>
<feature type="transmembrane region" description="Helical" evidence="8">
    <location>
        <begin position="98"/>
        <end position="116"/>
    </location>
</feature>
<evidence type="ECO:0000256" key="1">
    <source>
        <dbReference type="ARBA" id="ARBA00004141"/>
    </source>
</evidence>
<evidence type="ECO:0000256" key="2">
    <source>
        <dbReference type="ARBA" id="ARBA00022448"/>
    </source>
</evidence>
<name>A0A1R2BAR5_9CILI</name>
<gene>
    <name evidence="9" type="ORF">SteCoe_27565</name>
</gene>
<keyword evidence="6 8" id="KW-0472">Membrane</keyword>
<keyword evidence="4 8" id="KW-0653">Protein transport</keyword>
<dbReference type="GO" id="GO:0005737">
    <property type="term" value="C:cytoplasm"/>
    <property type="evidence" value="ECO:0007669"/>
    <property type="project" value="UniProtKB-ARBA"/>
</dbReference>
<comment type="caution">
    <text evidence="9">The sequence shown here is derived from an EMBL/GenBank/DDBJ whole genome shotgun (WGS) entry which is preliminary data.</text>
</comment>
<keyword evidence="2 8" id="KW-0813">Transport</keyword>
<accession>A0A1R2BAR5</accession>
<dbReference type="PANTHER" id="PTHR23137:SF36">
    <property type="entry name" value="VESICLE TRANSPORT PROTEIN SFT2C"/>
    <property type="match status" value="1"/>
</dbReference>
<feature type="transmembrane region" description="Helical" evidence="8">
    <location>
        <begin position="158"/>
        <end position="176"/>
    </location>
</feature>
<comment type="subcellular location">
    <subcellularLocation>
        <location evidence="1 8">Membrane</location>
        <topology evidence="1 8">Multi-pass membrane protein</topology>
    </subcellularLocation>
</comment>
<evidence type="ECO:0000256" key="7">
    <source>
        <dbReference type="ARBA" id="ARBA00025800"/>
    </source>
</evidence>
<sequence>MAAIVTGIDNIAFFSEEKITNKTQLFENIDESREQKPGLLKSSLSKIAAFITPLSIIQSAANKTSRFRNFVLFSFLAAFFFIFAITSLPMVLIFPEKFAMFFSIASLIMHIALSYLKPSFEEYMKALVSNNDYSTVSTVYLVSLFFTLYASVYLGNYIVVIAACGLQMFSIGWFLVTMFPRGSQGLLTVFRYSLKLCPCGKDLMPI</sequence>
<evidence type="ECO:0000256" key="5">
    <source>
        <dbReference type="ARBA" id="ARBA00022989"/>
    </source>
</evidence>
<dbReference type="GO" id="GO:0012505">
    <property type="term" value="C:endomembrane system"/>
    <property type="evidence" value="ECO:0007669"/>
    <property type="project" value="UniProtKB-ARBA"/>
</dbReference>
<keyword evidence="5 8" id="KW-1133">Transmembrane helix</keyword>